<dbReference type="InterPro" id="IPR036291">
    <property type="entry name" value="NAD(P)-bd_dom_sf"/>
</dbReference>
<feature type="domain" description="Gfo/Idh/MocA-like oxidoreductase N-terminal" evidence="1">
    <location>
        <begin position="4"/>
        <end position="120"/>
    </location>
</feature>
<dbReference type="Proteomes" id="UP001222932">
    <property type="component" value="Unassembled WGS sequence"/>
</dbReference>
<proteinExistence type="predicted"/>
<evidence type="ECO:0000313" key="2">
    <source>
        <dbReference type="EMBL" id="GMK59134.1"/>
    </source>
</evidence>
<organism evidence="2 3">
    <name type="scientific">Cutaneotrichosporon spelunceum</name>
    <dbReference type="NCBI Taxonomy" id="1672016"/>
    <lineage>
        <taxon>Eukaryota</taxon>
        <taxon>Fungi</taxon>
        <taxon>Dikarya</taxon>
        <taxon>Basidiomycota</taxon>
        <taxon>Agaricomycotina</taxon>
        <taxon>Tremellomycetes</taxon>
        <taxon>Trichosporonales</taxon>
        <taxon>Trichosporonaceae</taxon>
        <taxon>Cutaneotrichosporon</taxon>
    </lineage>
</organism>
<dbReference type="EMBL" id="BTCM01000007">
    <property type="protein sequence ID" value="GMK59134.1"/>
    <property type="molecule type" value="Genomic_DNA"/>
</dbReference>
<dbReference type="PANTHER" id="PTHR42840:SF5">
    <property type="entry name" value="NAD(P)-BINDING ROSSMANN-FOLD SUPERFAMILY PROTEIN"/>
    <property type="match status" value="1"/>
</dbReference>
<reference evidence="2" key="1">
    <citation type="journal article" date="2023" name="BMC Genomics">
        <title>Chromosome-level genome assemblies of Cutaneotrichosporon spp. (Trichosporonales, Basidiomycota) reveal imbalanced evolution between nucleotide sequences and chromosome synteny.</title>
        <authorList>
            <person name="Kobayashi Y."/>
            <person name="Kayamori A."/>
            <person name="Aoki K."/>
            <person name="Shiwa Y."/>
            <person name="Matsutani M."/>
            <person name="Fujita N."/>
            <person name="Sugita T."/>
            <person name="Iwasaki W."/>
            <person name="Tanaka N."/>
            <person name="Takashima M."/>
        </authorList>
    </citation>
    <scope>NUCLEOTIDE SEQUENCE</scope>
    <source>
        <strain evidence="2">HIS016</strain>
    </source>
</reference>
<dbReference type="Gene3D" id="3.30.360.10">
    <property type="entry name" value="Dihydrodipicolinate Reductase, domain 2"/>
    <property type="match status" value="1"/>
</dbReference>
<comment type="caution">
    <text evidence="2">The sequence shown here is derived from an EMBL/GenBank/DDBJ whole genome shotgun (WGS) entry which is preliminary data.</text>
</comment>
<dbReference type="Pfam" id="PF01408">
    <property type="entry name" value="GFO_IDH_MocA"/>
    <property type="match status" value="1"/>
</dbReference>
<dbReference type="GO" id="GO:0006740">
    <property type="term" value="P:NADPH regeneration"/>
    <property type="evidence" value="ECO:0007669"/>
    <property type="project" value="TreeGrafter"/>
</dbReference>
<name>A0AAD3TZ01_9TREE</name>
<dbReference type="Gene3D" id="3.40.50.720">
    <property type="entry name" value="NAD(P)-binding Rossmann-like Domain"/>
    <property type="match status" value="1"/>
</dbReference>
<dbReference type="InterPro" id="IPR000683">
    <property type="entry name" value="Gfo/Idh/MocA-like_OxRdtase_N"/>
</dbReference>
<dbReference type="GO" id="GO:0000166">
    <property type="term" value="F:nucleotide binding"/>
    <property type="evidence" value="ECO:0007669"/>
    <property type="project" value="InterPro"/>
</dbReference>
<dbReference type="GO" id="GO:0005737">
    <property type="term" value="C:cytoplasm"/>
    <property type="evidence" value="ECO:0007669"/>
    <property type="project" value="TreeGrafter"/>
</dbReference>
<dbReference type="AlphaFoldDB" id="A0AAD3TZ01"/>
<protein>
    <recommendedName>
        <fullName evidence="1">Gfo/Idh/MocA-like oxidoreductase N-terminal domain-containing protein</fullName>
    </recommendedName>
</protein>
<gene>
    <name evidence="2" type="ORF">CspeluHIS016_0701490</name>
</gene>
<dbReference type="SUPFAM" id="SSF51735">
    <property type="entry name" value="NAD(P)-binding Rossmann-fold domains"/>
    <property type="match status" value="1"/>
</dbReference>
<dbReference type="GO" id="GO:0016491">
    <property type="term" value="F:oxidoreductase activity"/>
    <property type="evidence" value="ECO:0007669"/>
    <property type="project" value="TreeGrafter"/>
</dbReference>
<accession>A0AAD3TZ01</accession>
<reference evidence="2" key="2">
    <citation type="submission" date="2023-06" db="EMBL/GenBank/DDBJ databases">
        <authorList>
            <person name="Kobayashi Y."/>
            <person name="Kayamori A."/>
            <person name="Aoki K."/>
            <person name="Shiwa Y."/>
            <person name="Fujita N."/>
            <person name="Sugita T."/>
            <person name="Iwasaki W."/>
            <person name="Tanaka N."/>
            <person name="Takashima M."/>
        </authorList>
    </citation>
    <scope>NUCLEOTIDE SEQUENCE</scope>
    <source>
        <strain evidence="2">HIS016</strain>
    </source>
</reference>
<keyword evidence="3" id="KW-1185">Reference proteome</keyword>
<evidence type="ECO:0000313" key="3">
    <source>
        <dbReference type="Proteomes" id="UP001222932"/>
    </source>
</evidence>
<dbReference type="PANTHER" id="PTHR42840">
    <property type="entry name" value="NAD(P)-BINDING ROSSMANN-FOLD SUPERFAMILY PROTEIN-RELATED"/>
    <property type="match status" value="1"/>
</dbReference>
<dbReference type="SUPFAM" id="SSF55347">
    <property type="entry name" value="Glyceraldehyde-3-phosphate dehydrogenase-like, C-terminal domain"/>
    <property type="match status" value="1"/>
</dbReference>
<sequence length="386" mass="42127">MVTAALLGSGLFARNSYLPALPVPGLTASTLWSRSEASVLALAQAASERGLLNPTTLSGDEGLDAILNDAAIDALILVLPIGVQPAIIRRAWQKGKHVISEKPVGRNVEQARELVEEYEREWEDKLVWRVAENFAHEPFLHRAAALLNPDNVGPVLYWQMHYETLLPEGVSYHATTWRTVPDYQGGFLLDGGVHWAALARTVLPFRCKPHTIIANKSLHRAYMLPHDTLIGTVQSDPASAIPPLGGRKQVAGTLKEEDMPVASGMSAPNGTFILSWAIPDTDRTTRPPNELYVVCERATLRVISKGREWSVVLEPAEGERLEEGGPMSGVSVELVDFAEAVDARKEGRAEKENYGAPRDALWDVAFIQAALDSNGNKVVIDDVLKA</sequence>
<evidence type="ECO:0000259" key="1">
    <source>
        <dbReference type="Pfam" id="PF01408"/>
    </source>
</evidence>